<dbReference type="Proteomes" id="UP000516013">
    <property type="component" value="Chromosome"/>
</dbReference>
<sequence length="256" mass="28307">MNPSIEPVGRWLPVKRVVSYFICHPLVNWTIGIIFQNLIPHQGSRILVPPGGGKLKSYLFFGLYESAEIRMINKYLPVNMDVIELGSSIGGVSCVLAKKLSPQNKLICVEANPNLLNLLAKNLTVNAPEKKTKIINGAVTYNGLDEVSFSISHCPLSSSLGEGDTALLVPAIQLKDIIQSEDLTDYTLVCDIEGAEVEIIFNDTESLLACKLAIFELHATTYENKHFDVDNLIKLIESRTLLRLISRYGCVCTFAR</sequence>
<dbReference type="Gene3D" id="3.40.50.150">
    <property type="entry name" value="Vaccinia Virus protein VP39"/>
    <property type="match status" value="1"/>
</dbReference>
<dbReference type="InterPro" id="IPR006342">
    <property type="entry name" value="FkbM_mtfrase"/>
</dbReference>
<evidence type="ECO:0000259" key="1">
    <source>
        <dbReference type="Pfam" id="PF05050"/>
    </source>
</evidence>
<dbReference type="KEGG" id="ccur:IAR63_02060"/>
<dbReference type="SUPFAM" id="SSF53335">
    <property type="entry name" value="S-adenosyl-L-methionine-dependent methyltransferases"/>
    <property type="match status" value="1"/>
</dbReference>
<keyword evidence="2" id="KW-0808">Transferase</keyword>
<dbReference type="EMBL" id="CP060822">
    <property type="protein sequence ID" value="QNP29908.1"/>
    <property type="molecule type" value="Genomic_DNA"/>
</dbReference>
<feature type="domain" description="Methyltransferase FkbM" evidence="1">
    <location>
        <begin position="97"/>
        <end position="238"/>
    </location>
</feature>
<gene>
    <name evidence="2" type="ORF">IAR63_02060</name>
</gene>
<proteinExistence type="predicted"/>
<evidence type="ECO:0000313" key="3">
    <source>
        <dbReference type="Proteomes" id="UP000516013"/>
    </source>
</evidence>
<organism evidence="2 3">
    <name type="scientific">Cylindrospermopsis curvispora GIHE-G1</name>
    <dbReference type="NCBI Taxonomy" id="2666332"/>
    <lineage>
        <taxon>Bacteria</taxon>
        <taxon>Bacillati</taxon>
        <taxon>Cyanobacteriota</taxon>
        <taxon>Cyanophyceae</taxon>
        <taxon>Nostocales</taxon>
        <taxon>Aphanizomenonaceae</taxon>
        <taxon>Cylindrospermopsis</taxon>
    </lineage>
</organism>
<dbReference type="InterPro" id="IPR029063">
    <property type="entry name" value="SAM-dependent_MTases_sf"/>
</dbReference>
<name>A0A7H0F1J2_9CYAN</name>
<dbReference type="NCBIfam" id="TIGR01444">
    <property type="entry name" value="fkbM_fam"/>
    <property type="match status" value="1"/>
</dbReference>
<dbReference type="GO" id="GO:0008168">
    <property type="term" value="F:methyltransferase activity"/>
    <property type="evidence" value="ECO:0007669"/>
    <property type="project" value="UniProtKB-KW"/>
</dbReference>
<keyword evidence="3" id="KW-1185">Reference proteome</keyword>
<reference evidence="2 3" key="1">
    <citation type="submission" date="2020-08" db="EMBL/GenBank/DDBJ databases">
        <title>Complete genome sequence of Raphidiopsis curvispora isolated from drinking water reservoir in South Korea.</title>
        <authorList>
            <person name="Jeong J."/>
        </authorList>
    </citation>
    <scope>NUCLEOTIDE SEQUENCE [LARGE SCALE GENOMIC DNA]</scope>
    <source>
        <strain evidence="2 3">GIHE-G1</strain>
    </source>
</reference>
<keyword evidence="2" id="KW-0489">Methyltransferase</keyword>
<dbReference type="RefSeq" id="WP_187706401.1">
    <property type="nucleotide sequence ID" value="NZ_CP060822.1"/>
</dbReference>
<protein>
    <submittedName>
        <fullName evidence="2">FkbM family methyltransferase</fullName>
    </submittedName>
</protein>
<evidence type="ECO:0000313" key="2">
    <source>
        <dbReference type="EMBL" id="QNP29908.1"/>
    </source>
</evidence>
<accession>A0A7H0F1J2</accession>
<dbReference type="GO" id="GO:0032259">
    <property type="term" value="P:methylation"/>
    <property type="evidence" value="ECO:0007669"/>
    <property type="project" value="UniProtKB-KW"/>
</dbReference>
<dbReference type="Pfam" id="PF05050">
    <property type="entry name" value="Methyltransf_21"/>
    <property type="match status" value="1"/>
</dbReference>
<dbReference type="AlphaFoldDB" id="A0A7H0F1J2"/>